<sequence>MGILSIHSALALVLAVSATPVAVDKRSSTKFDIANLEASTHNVTITPSPPHPSMKFSISNFEGTTHRFTSPPFDKHGYMSFDVMLPGSYMFPDGWMTRCDYEDFTSGDALPEIGLTECGRWHVYFQFQQDRPLPGETKGKYRLTLQSRMLEIMDKRLAIGYHMWPASAFPFKTENGFTWQYYDGPKNFDIVVS</sequence>
<evidence type="ECO:0008006" key="4">
    <source>
        <dbReference type="Google" id="ProtNLM"/>
    </source>
</evidence>
<name>A0A4V1X971_9PEZI</name>
<keyword evidence="1" id="KW-0732">Signal</keyword>
<dbReference type="AlphaFoldDB" id="A0A4V1X971"/>
<organism evidence="2 3">
    <name type="scientific">Monosporascus ibericus</name>
    <dbReference type="NCBI Taxonomy" id="155417"/>
    <lineage>
        <taxon>Eukaryota</taxon>
        <taxon>Fungi</taxon>
        <taxon>Dikarya</taxon>
        <taxon>Ascomycota</taxon>
        <taxon>Pezizomycotina</taxon>
        <taxon>Sordariomycetes</taxon>
        <taxon>Xylariomycetidae</taxon>
        <taxon>Xylariales</taxon>
        <taxon>Xylariales incertae sedis</taxon>
        <taxon>Monosporascus</taxon>
    </lineage>
</organism>
<accession>A0A4V1X971</accession>
<proteinExistence type="predicted"/>
<feature type="signal peptide" evidence="1">
    <location>
        <begin position="1"/>
        <end position="18"/>
    </location>
</feature>
<reference evidence="2 3" key="1">
    <citation type="submission" date="2018-06" db="EMBL/GenBank/DDBJ databases">
        <title>Complete Genomes of Monosporascus.</title>
        <authorList>
            <person name="Robinson A.J."/>
            <person name="Natvig D.O."/>
        </authorList>
    </citation>
    <scope>NUCLEOTIDE SEQUENCE [LARGE SCALE GENOMIC DNA]</scope>
    <source>
        <strain evidence="2 3">CBS 110550</strain>
    </source>
</reference>
<evidence type="ECO:0000256" key="1">
    <source>
        <dbReference type="SAM" id="SignalP"/>
    </source>
</evidence>
<evidence type="ECO:0000313" key="3">
    <source>
        <dbReference type="Proteomes" id="UP000293360"/>
    </source>
</evidence>
<gene>
    <name evidence="2" type="ORF">DL764_008679</name>
</gene>
<dbReference type="EMBL" id="QJNU01000709">
    <property type="protein sequence ID" value="RYO88851.1"/>
    <property type="molecule type" value="Genomic_DNA"/>
</dbReference>
<keyword evidence="3" id="KW-1185">Reference proteome</keyword>
<dbReference type="OrthoDB" id="4662921at2759"/>
<comment type="caution">
    <text evidence="2">The sequence shown here is derived from an EMBL/GenBank/DDBJ whole genome shotgun (WGS) entry which is preliminary data.</text>
</comment>
<feature type="chain" id="PRO_5020348045" description="Ubiquitin 3 binding protein But2 C-terminal domain-containing protein" evidence="1">
    <location>
        <begin position="19"/>
        <end position="193"/>
    </location>
</feature>
<evidence type="ECO:0000313" key="2">
    <source>
        <dbReference type="EMBL" id="RYO88851.1"/>
    </source>
</evidence>
<protein>
    <recommendedName>
        <fullName evidence="4">Ubiquitin 3 binding protein But2 C-terminal domain-containing protein</fullName>
    </recommendedName>
</protein>
<dbReference type="Proteomes" id="UP000293360">
    <property type="component" value="Unassembled WGS sequence"/>
</dbReference>